<feature type="region of interest" description="Disordered" evidence="5">
    <location>
        <begin position="413"/>
        <end position="435"/>
    </location>
</feature>
<dbReference type="InterPro" id="IPR013882">
    <property type="entry name" value="Ctp1_C"/>
</dbReference>
<evidence type="ECO:0000256" key="2">
    <source>
        <dbReference type="ARBA" id="ARBA00022763"/>
    </source>
</evidence>
<feature type="compositionally biased region" description="Polar residues" evidence="5">
    <location>
        <begin position="245"/>
        <end position="260"/>
    </location>
</feature>
<feature type="compositionally biased region" description="Low complexity" evidence="5">
    <location>
        <begin position="310"/>
        <end position="321"/>
    </location>
</feature>
<proteinExistence type="predicted"/>
<evidence type="ECO:0000313" key="7">
    <source>
        <dbReference type="EMBL" id="KAE9962194.1"/>
    </source>
</evidence>
<feature type="compositionally biased region" description="Polar residues" evidence="5">
    <location>
        <begin position="511"/>
        <end position="524"/>
    </location>
</feature>
<feature type="coiled-coil region" evidence="4">
    <location>
        <begin position="30"/>
        <end position="64"/>
    </location>
</feature>
<dbReference type="GO" id="GO:0005634">
    <property type="term" value="C:nucleus"/>
    <property type="evidence" value="ECO:0007669"/>
    <property type="project" value="UniProtKB-SubCell"/>
</dbReference>
<evidence type="ECO:0000256" key="5">
    <source>
        <dbReference type="SAM" id="MobiDB-lite"/>
    </source>
</evidence>
<feature type="region of interest" description="Disordered" evidence="5">
    <location>
        <begin position="733"/>
        <end position="757"/>
    </location>
</feature>
<accession>A0A8H3U4P2</accession>
<dbReference type="AlphaFoldDB" id="A0A8H3U4P2"/>
<keyword evidence="3" id="KW-0539">Nucleus</keyword>
<dbReference type="GO" id="GO:0006281">
    <property type="term" value="P:DNA repair"/>
    <property type="evidence" value="ECO:0007669"/>
    <property type="project" value="InterPro"/>
</dbReference>
<dbReference type="Proteomes" id="UP000433883">
    <property type="component" value="Unassembled WGS sequence"/>
</dbReference>
<feature type="region of interest" description="Disordered" evidence="5">
    <location>
        <begin position="506"/>
        <end position="625"/>
    </location>
</feature>
<evidence type="ECO:0000313" key="8">
    <source>
        <dbReference type="Proteomes" id="UP000433883"/>
    </source>
</evidence>
<comment type="caution">
    <text evidence="7">The sequence shown here is derived from an EMBL/GenBank/DDBJ whole genome shotgun (WGS) entry which is preliminary data.</text>
</comment>
<feature type="compositionally biased region" description="Polar residues" evidence="5">
    <location>
        <begin position="168"/>
        <end position="177"/>
    </location>
</feature>
<organism evidence="7 8">
    <name type="scientific">Venturia inaequalis</name>
    <name type="common">Apple scab fungus</name>
    <dbReference type="NCBI Taxonomy" id="5025"/>
    <lineage>
        <taxon>Eukaryota</taxon>
        <taxon>Fungi</taxon>
        <taxon>Dikarya</taxon>
        <taxon>Ascomycota</taxon>
        <taxon>Pezizomycotina</taxon>
        <taxon>Dothideomycetes</taxon>
        <taxon>Pleosporomycetidae</taxon>
        <taxon>Venturiales</taxon>
        <taxon>Venturiaceae</taxon>
        <taxon>Venturia</taxon>
    </lineage>
</organism>
<dbReference type="Pfam" id="PF08573">
    <property type="entry name" value="SAE2"/>
    <property type="match status" value="1"/>
</dbReference>
<keyword evidence="2" id="KW-0227">DNA damage</keyword>
<protein>
    <recommendedName>
        <fullName evidence="6">DNA endonuclease activator Ctp1 C-terminal domain-containing protein</fullName>
    </recommendedName>
</protein>
<reference evidence="7 8" key="1">
    <citation type="submission" date="2019-11" db="EMBL/GenBank/DDBJ databases">
        <title>Venturia inaequalis Genome Resource.</title>
        <authorList>
            <person name="Lichtner F.J."/>
        </authorList>
    </citation>
    <scope>NUCLEOTIDE SEQUENCE [LARGE SCALE GENOMIC DNA]</scope>
    <source>
        <strain evidence="7">Bline_iso_100314</strain>
    </source>
</reference>
<name>A0A8H3U4P2_VENIN</name>
<evidence type="ECO:0000256" key="1">
    <source>
        <dbReference type="ARBA" id="ARBA00004123"/>
    </source>
</evidence>
<evidence type="ECO:0000256" key="3">
    <source>
        <dbReference type="ARBA" id="ARBA00023242"/>
    </source>
</evidence>
<gene>
    <name evidence="7" type="ORF">BLS_000676</name>
</gene>
<feature type="region of interest" description="Disordered" evidence="5">
    <location>
        <begin position="223"/>
        <end position="361"/>
    </location>
</feature>
<feature type="domain" description="DNA endonuclease activator Ctp1 C-terminal" evidence="6">
    <location>
        <begin position="637"/>
        <end position="761"/>
    </location>
</feature>
<evidence type="ECO:0000259" key="6">
    <source>
        <dbReference type="Pfam" id="PF08573"/>
    </source>
</evidence>
<dbReference type="EMBL" id="WNWQ01001128">
    <property type="protein sequence ID" value="KAE9962194.1"/>
    <property type="molecule type" value="Genomic_DNA"/>
</dbReference>
<comment type="subcellular location">
    <subcellularLocation>
        <location evidence="1">Nucleus</location>
    </subcellularLocation>
</comment>
<feature type="compositionally biased region" description="Basic and acidic residues" evidence="5">
    <location>
        <begin position="145"/>
        <end position="155"/>
    </location>
</feature>
<sequence>MSYPGAEGDAFSPSFANVLEAIGKGADEKLRKKDELIHRLQAKVDDFERQNNQVGEENAALRTELATKATLKPAQVDCSIQVPELSDFEDEEEYPDVPPIPYKDHARLARNYNLLNINFRSMRDAKERLERIARDGKALAKKWKQHAEKLEKRDPSLAVPTERPATPDSDNTSSCPSTAGPGKKTRKGLLEKAARSPLHIVETLDQGLTPRVALVWTEYSDQSLPEADERQSEAGVVSNAPRSAIPSSSQATESDSGTQFHSDDGPRIPSSPPVIVSERILKRKRGGAVPTPFSIGERGEGTPARPINIKSEPQSSPQKPSTSRKLKRVETLDLDEVDDRIDTPRKRQRRQERQRLMGASKTNLLNFVSHQRATSLPPAANENAGDRPPLCMDDGLEPVYRDVDEEIILPQDDRASSEPTAVDFEKSDTPSRSNATRVLHPISTNQKILPRTSDVHQKPKRRDGNRGAKALYAVAEDGNFTSTTANPSSRQSSFNADLLDHLLDEPAPTRKQLTSPAAKTSTRQGLRIPPELPSLSPMNGNRKLAIPSDYKQLPTPLATKSKKLNMPMSAMKTPLEPNRRRRNDAEDEDTPSRGRPDPASRSKGALLRPPLRNKPVDALNADDFKLNPKAKGGLDLAYADPVRGREARSHLDGCTDSNCDTCGDKLQAMASELELTVGSHLFASTQDDNLTEEEKLIKFYLGDMFDLEEVRAMTQEEKTPMILQAKTKLVADRHGRHKIRPKGRGKSPPGFWNFDMPTTQQLEAQREEADARQKEVIAERRREAMQPGGRWIFRDE</sequence>
<feature type="compositionally biased region" description="Basic residues" evidence="5">
    <location>
        <begin position="734"/>
        <end position="745"/>
    </location>
</feature>
<feature type="compositionally biased region" description="Basic and acidic residues" evidence="5">
    <location>
        <begin position="340"/>
        <end position="355"/>
    </location>
</feature>
<keyword evidence="4" id="KW-0175">Coiled coil</keyword>
<feature type="region of interest" description="Disordered" evidence="5">
    <location>
        <begin position="143"/>
        <end position="191"/>
    </location>
</feature>
<feature type="compositionally biased region" description="Basic and acidic residues" evidence="5">
    <location>
        <begin position="590"/>
        <end position="600"/>
    </location>
</feature>
<evidence type="ECO:0000256" key="4">
    <source>
        <dbReference type="SAM" id="Coils"/>
    </source>
</evidence>